<protein>
    <submittedName>
        <fullName evidence="1">Uncharacterized protein</fullName>
    </submittedName>
</protein>
<dbReference type="EMBL" id="LAVV01008612">
    <property type="protein sequence ID" value="KNZ52386.1"/>
    <property type="molecule type" value="Genomic_DNA"/>
</dbReference>
<reference evidence="1 2" key="1">
    <citation type="submission" date="2015-08" db="EMBL/GenBank/DDBJ databases">
        <title>Next Generation Sequencing and Analysis of the Genome of Puccinia sorghi L Schw, the Causal Agent of Maize Common Rust.</title>
        <authorList>
            <person name="Rochi L."/>
            <person name="Burguener G."/>
            <person name="Darino M."/>
            <person name="Turjanski A."/>
            <person name="Kreff E."/>
            <person name="Dieguez M.J."/>
            <person name="Sacco F."/>
        </authorList>
    </citation>
    <scope>NUCLEOTIDE SEQUENCE [LARGE SCALE GENOMIC DNA]</scope>
    <source>
        <strain evidence="1 2">RO10H11247</strain>
    </source>
</reference>
<evidence type="ECO:0000313" key="1">
    <source>
        <dbReference type="EMBL" id="KNZ52386.1"/>
    </source>
</evidence>
<gene>
    <name evidence="1" type="ORF">VP01_359g8</name>
</gene>
<accession>A0A0L6UV37</accession>
<keyword evidence="2" id="KW-1185">Reference proteome</keyword>
<organism evidence="1 2">
    <name type="scientific">Puccinia sorghi</name>
    <dbReference type="NCBI Taxonomy" id="27349"/>
    <lineage>
        <taxon>Eukaryota</taxon>
        <taxon>Fungi</taxon>
        <taxon>Dikarya</taxon>
        <taxon>Basidiomycota</taxon>
        <taxon>Pucciniomycotina</taxon>
        <taxon>Pucciniomycetes</taxon>
        <taxon>Pucciniales</taxon>
        <taxon>Pucciniaceae</taxon>
        <taxon>Puccinia</taxon>
    </lineage>
</organism>
<dbReference type="OrthoDB" id="680504at2759"/>
<proteinExistence type="predicted"/>
<dbReference type="VEuPathDB" id="FungiDB:VP01_359g8"/>
<dbReference type="Proteomes" id="UP000037035">
    <property type="component" value="Unassembled WGS sequence"/>
</dbReference>
<sequence length="78" mass="9154">MNLPAYPCEIKEAKTQENTPNKKALNYQEFKYFQLCRSWIAISKDPMVRMNQIGNTFLGRVASHLKEDLPRNHQSKEN</sequence>
<name>A0A0L6UV37_9BASI</name>
<evidence type="ECO:0000313" key="2">
    <source>
        <dbReference type="Proteomes" id="UP000037035"/>
    </source>
</evidence>
<dbReference type="AlphaFoldDB" id="A0A0L6UV37"/>
<comment type="caution">
    <text evidence="1">The sequence shown here is derived from an EMBL/GenBank/DDBJ whole genome shotgun (WGS) entry which is preliminary data.</text>
</comment>